<dbReference type="PROSITE" id="PS51257">
    <property type="entry name" value="PROKAR_LIPOPROTEIN"/>
    <property type="match status" value="1"/>
</dbReference>
<keyword evidence="3" id="KW-0732">Signal</keyword>
<keyword evidence="4" id="KW-0472">Membrane</keyword>
<comment type="caution">
    <text evidence="8">The sequence shown here is derived from an EMBL/GenBank/DDBJ whole genome shotgun (WGS) entry which is preliminary data.</text>
</comment>
<evidence type="ECO:0000259" key="7">
    <source>
        <dbReference type="Pfam" id="PF14322"/>
    </source>
</evidence>
<dbReference type="InterPro" id="IPR011990">
    <property type="entry name" value="TPR-like_helical_dom_sf"/>
</dbReference>
<evidence type="ECO:0000256" key="1">
    <source>
        <dbReference type="ARBA" id="ARBA00004442"/>
    </source>
</evidence>
<organism evidence="8 9">
    <name type="scientific">Ravibacter arvi</name>
    <dbReference type="NCBI Taxonomy" id="2051041"/>
    <lineage>
        <taxon>Bacteria</taxon>
        <taxon>Pseudomonadati</taxon>
        <taxon>Bacteroidota</taxon>
        <taxon>Cytophagia</taxon>
        <taxon>Cytophagales</taxon>
        <taxon>Spirosomataceae</taxon>
        <taxon>Ravibacter</taxon>
    </lineage>
</organism>
<keyword evidence="5" id="KW-0998">Cell outer membrane</keyword>
<evidence type="ECO:0000313" key="8">
    <source>
        <dbReference type="EMBL" id="GAA4432164.1"/>
    </source>
</evidence>
<proteinExistence type="inferred from homology"/>
<dbReference type="RefSeq" id="WP_345026321.1">
    <property type="nucleotide sequence ID" value="NZ_BAABEY010000002.1"/>
</dbReference>
<dbReference type="Pfam" id="PF07980">
    <property type="entry name" value="SusD_RagB"/>
    <property type="match status" value="1"/>
</dbReference>
<evidence type="ECO:0000313" key="9">
    <source>
        <dbReference type="Proteomes" id="UP001501508"/>
    </source>
</evidence>
<dbReference type="InterPro" id="IPR012944">
    <property type="entry name" value="SusD_RagB_dom"/>
</dbReference>
<keyword evidence="9" id="KW-1185">Reference proteome</keyword>
<dbReference type="SUPFAM" id="SSF48452">
    <property type="entry name" value="TPR-like"/>
    <property type="match status" value="1"/>
</dbReference>
<dbReference type="Proteomes" id="UP001501508">
    <property type="component" value="Unassembled WGS sequence"/>
</dbReference>
<evidence type="ECO:0000259" key="6">
    <source>
        <dbReference type="Pfam" id="PF07980"/>
    </source>
</evidence>
<evidence type="ECO:0000256" key="3">
    <source>
        <dbReference type="ARBA" id="ARBA00022729"/>
    </source>
</evidence>
<evidence type="ECO:0000256" key="4">
    <source>
        <dbReference type="ARBA" id="ARBA00023136"/>
    </source>
</evidence>
<dbReference type="Pfam" id="PF14322">
    <property type="entry name" value="SusD-like_3"/>
    <property type="match status" value="1"/>
</dbReference>
<gene>
    <name evidence="8" type="ORF">GCM10023091_03800</name>
</gene>
<dbReference type="Gene3D" id="1.25.40.390">
    <property type="match status" value="1"/>
</dbReference>
<evidence type="ECO:0000256" key="5">
    <source>
        <dbReference type="ARBA" id="ARBA00023237"/>
    </source>
</evidence>
<reference evidence="9" key="1">
    <citation type="journal article" date="2019" name="Int. J. Syst. Evol. Microbiol.">
        <title>The Global Catalogue of Microorganisms (GCM) 10K type strain sequencing project: providing services to taxonomists for standard genome sequencing and annotation.</title>
        <authorList>
            <consortium name="The Broad Institute Genomics Platform"/>
            <consortium name="The Broad Institute Genome Sequencing Center for Infectious Disease"/>
            <person name="Wu L."/>
            <person name="Ma J."/>
        </authorList>
    </citation>
    <scope>NUCLEOTIDE SEQUENCE [LARGE SCALE GENOMIC DNA]</scope>
    <source>
        <strain evidence="9">JCM 31920</strain>
    </source>
</reference>
<sequence>MKSIVNLGVFLLLLLTISSCEKFLELPPKDAISNDDYWKSSADLEKYILQFYPKLPRHSTAGTMPMEDASSDNLILAVPDLVLNGGRTVTTGSWSSDWTNIRDINFFFDNYGKVQDRLENYRHFLGEAHFFKAWFYFQLLNQYGDVPWYTSALLPGSEELHIPRTPRNVVADSILAHVDKAIGYLNPRSAAGNTRINKEAALAFKTRVALYEGTWQKYHQGTPFATSGAQPEKYFQACVDAAKQLMDGNYVRGIYSTGNPDVDYYTLFGMDNMSNINEVLLYSASNAAENMGNNVQLYTTVRSQRLAVTWNLVTSYLGKTGLPYNYLATAKGVKGNDFLRKIAADCDPRLHATVWIPGDLRIAGNNSRFDKPFVDQGGENLCATGFQVKKFSNPYSRAAGSDQSGGFSETGYIIFRFAEVLLNLAEAQYELDQTVAYDALNLLRRRAGMPDFKVLPQSGDPNAESYGYPVADALYEIRRERRVELALEGRRPDDYRRWAAHELFRGKRFYGYPFLKSEFPSYNPPLQGDGLIDYFRSQLPDGYRFRPERDYLDDIPQLERTLNPNLSQNPGW</sequence>
<comment type="similarity">
    <text evidence="2">Belongs to the SusD family.</text>
</comment>
<feature type="domain" description="SusD-like N-terminal" evidence="7">
    <location>
        <begin position="91"/>
        <end position="210"/>
    </location>
</feature>
<accession>A0ABP8LNC6</accession>
<feature type="domain" description="RagB/SusD" evidence="6">
    <location>
        <begin position="303"/>
        <end position="572"/>
    </location>
</feature>
<comment type="subcellular location">
    <subcellularLocation>
        <location evidence="1">Cell outer membrane</location>
    </subcellularLocation>
</comment>
<name>A0ABP8LNC6_9BACT</name>
<evidence type="ECO:0000256" key="2">
    <source>
        <dbReference type="ARBA" id="ARBA00006275"/>
    </source>
</evidence>
<protein>
    <submittedName>
        <fullName evidence="8">RagB/SusD family nutrient uptake outer membrane protein</fullName>
    </submittedName>
</protein>
<dbReference type="InterPro" id="IPR033985">
    <property type="entry name" value="SusD-like_N"/>
</dbReference>
<dbReference type="EMBL" id="BAABEY010000002">
    <property type="protein sequence ID" value="GAA4432164.1"/>
    <property type="molecule type" value="Genomic_DNA"/>
</dbReference>